<dbReference type="AlphaFoldDB" id="A0A2U9QGG2"/>
<evidence type="ECO:0000256" key="1">
    <source>
        <dbReference type="ARBA" id="ARBA00004123"/>
    </source>
</evidence>
<dbReference type="EMBL" id="MF537705">
    <property type="protein sequence ID" value="AWU46638.1"/>
    <property type="molecule type" value="mRNA"/>
</dbReference>
<dbReference type="Pfam" id="PF03791">
    <property type="entry name" value="KNOX2"/>
    <property type="match status" value="1"/>
</dbReference>
<dbReference type="InterPro" id="IPR005541">
    <property type="entry name" value="KNOX2"/>
</dbReference>
<dbReference type="Pfam" id="PF03790">
    <property type="entry name" value="KNOX1"/>
    <property type="match status" value="1"/>
</dbReference>
<dbReference type="GO" id="GO:0003677">
    <property type="term" value="F:DNA binding"/>
    <property type="evidence" value="ECO:0007669"/>
    <property type="project" value="UniProtKB-UniRule"/>
</dbReference>
<dbReference type="SUPFAM" id="SSF46689">
    <property type="entry name" value="Homeodomain-like"/>
    <property type="match status" value="1"/>
</dbReference>
<keyword evidence="4 5" id="KW-0539">Nucleus</keyword>
<feature type="region of interest" description="Disordered" evidence="6">
    <location>
        <begin position="295"/>
        <end position="320"/>
    </location>
</feature>
<keyword evidence="2 5" id="KW-0238">DNA-binding</keyword>
<dbReference type="PANTHER" id="PTHR11850">
    <property type="entry name" value="HOMEOBOX PROTEIN TRANSCRIPTION FACTORS"/>
    <property type="match status" value="1"/>
</dbReference>
<dbReference type="Pfam" id="PF05920">
    <property type="entry name" value="Homeobox_KN"/>
    <property type="match status" value="1"/>
</dbReference>
<dbReference type="SMART" id="SM00389">
    <property type="entry name" value="HOX"/>
    <property type="match status" value="1"/>
</dbReference>
<evidence type="ECO:0000256" key="2">
    <source>
        <dbReference type="ARBA" id="ARBA00023125"/>
    </source>
</evidence>
<reference evidence="8" key="1">
    <citation type="submission" date="2017-07" db="EMBL/GenBank/DDBJ databases">
        <title>Evolution of leaf polarity genes in ferns.</title>
        <authorList>
            <person name="Li G.-S."/>
        </authorList>
    </citation>
    <scope>NUCLEOTIDE SEQUENCE</scope>
</reference>
<dbReference type="GO" id="GO:0005634">
    <property type="term" value="C:nucleus"/>
    <property type="evidence" value="ECO:0007669"/>
    <property type="project" value="UniProtKB-SubCell"/>
</dbReference>
<dbReference type="SMART" id="SM01255">
    <property type="entry name" value="KNOX1"/>
    <property type="match status" value="1"/>
</dbReference>
<keyword evidence="3 5" id="KW-0371">Homeobox</keyword>
<evidence type="ECO:0000313" key="8">
    <source>
        <dbReference type="EMBL" id="AWU46638.1"/>
    </source>
</evidence>
<evidence type="ECO:0000256" key="4">
    <source>
        <dbReference type="ARBA" id="ARBA00023242"/>
    </source>
</evidence>
<evidence type="ECO:0000256" key="6">
    <source>
        <dbReference type="SAM" id="MobiDB-lite"/>
    </source>
</evidence>
<dbReference type="InterPro" id="IPR005540">
    <property type="entry name" value="KNOX1"/>
</dbReference>
<feature type="compositionally biased region" description="Basic and acidic residues" evidence="6">
    <location>
        <begin position="310"/>
        <end position="320"/>
    </location>
</feature>
<dbReference type="Gene3D" id="1.10.10.60">
    <property type="entry name" value="Homeodomain-like"/>
    <property type="match status" value="1"/>
</dbReference>
<evidence type="ECO:0000256" key="3">
    <source>
        <dbReference type="ARBA" id="ARBA00023155"/>
    </source>
</evidence>
<dbReference type="SMART" id="SM01256">
    <property type="entry name" value="KNOX2"/>
    <property type="match status" value="1"/>
</dbReference>
<dbReference type="GO" id="GO:0006355">
    <property type="term" value="P:regulation of DNA-templated transcription"/>
    <property type="evidence" value="ECO:0007669"/>
    <property type="project" value="InterPro"/>
</dbReference>
<comment type="subcellular location">
    <subcellularLocation>
        <location evidence="1 5">Nucleus</location>
    </subcellularLocation>
</comment>
<accession>A0A2U9QGG2</accession>
<sequence>MHNPGDRNIRQPPSPGLAAYPHNHAYNNAYEELFGGHESAIAKAAVVSHPLFQHLLAAHVACLRVATPLEQQHIIDRALAQQHNVEAKYLALLKHLQLTIHPAEDEELNSFMMEYILLLQTFKEELQAHLKTQALEAITCCQEIERALFNLTGVSPSFEDVTNDASFVPTSNDNRQERYGLSAEMHCLDIHSFLPSDIHKNLRQHVRQQLKQELKGDYFSRLKEVRDEIFRKRRAGKLPEDTTNALRDWWLTHEGWPYPTEEDKAQLMEETGLELKQINNWFINQRKRNWQNEMLSNRGAGGTSTSSYGADDKETCTSDD</sequence>
<organism evidence="8">
    <name type="scientific">Ceratopteris pteridoides</name>
    <dbReference type="NCBI Taxonomy" id="58167"/>
    <lineage>
        <taxon>Eukaryota</taxon>
        <taxon>Viridiplantae</taxon>
        <taxon>Streptophyta</taxon>
        <taxon>Embryophyta</taxon>
        <taxon>Tracheophyta</taxon>
        <taxon>Polypodiopsida</taxon>
        <taxon>Polypodiidae</taxon>
        <taxon>Polypodiales</taxon>
        <taxon>Pteridineae</taxon>
        <taxon>Pteridaceae</taxon>
        <taxon>Parkerioideae</taxon>
        <taxon>Ceratopteris</taxon>
    </lineage>
</organism>
<dbReference type="PROSITE" id="PS50071">
    <property type="entry name" value="HOMEOBOX_2"/>
    <property type="match status" value="1"/>
</dbReference>
<dbReference type="InterPro" id="IPR008422">
    <property type="entry name" value="KN_HD"/>
</dbReference>
<proteinExistence type="evidence at transcript level"/>
<name>A0A2U9QGG2_9MONI</name>
<protein>
    <submittedName>
        <fullName evidence="8">Class 2 KNOX protein</fullName>
    </submittedName>
</protein>
<feature type="DNA-binding region" description="Homeobox" evidence="5">
    <location>
        <begin position="231"/>
        <end position="293"/>
    </location>
</feature>
<evidence type="ECO:0000259" key="7">
    <source>
        <dbReference type="PROSITE" id="PS50071"/>
    </source>
</evidence>
<dbReference type="InterPro" id="IPR050224">
    <property type="entry name" value="TALE_homeobox"/>
</dbReference>
<feature type="domain" description="Homeobox" evidence="7">
    <location>
        <begin position="229"/>
        <end position="292"/>
    </location>
</feature>
<dbReference type="CDD" id="cd00086">
    <property type="entry name" value="homeodomain"/>
    <property type="match status" value="1"/>
</dbReference>
<dbReference type="InterPro" id="IPR009057">
    <property type="entry name" value="Homeodomain-like_sf"/>
</dbReference>
<evidence type="ECO:0000256" key="5">
    <source>
        <dbReference type="PROSITE-ProRule" id="PRU00108"/>
    </source>
</evidence>
<gene>
    <name evidence="8" type="primary">KNOX4</name>
</gene>
<dbReference type="InterPro" id="IPR001356">
    <property type="entry name" value="HD"/>
</dbReference>